<keyword evidence="3" id="KW-1185">Reference proteome</keyword>
<evidence type="ECO:0000313" key="2">
    <source>
        <dbReference type="EMBL" id="KAJ9591969.1"/>
    </source>
</evidence>
<gene>
    <name evidence="2" type="ORF">L9F63_001481</name>
</gene>
<feature type="non-terminal residue" evidence="2">
    <location>
        <position position="1"/>
    </location>
</feature>
<accession>A0AAD8A3V5</accession>
<evidence type="ECO:0000313" key="3">
    <source>
        <dbReference type="Proteomes" id="UP001233999"/>
    </source>
</evidence>
<feature type="compositionally biased region" description="Polar residues" evidence="1">
    <location>
        <begin position="7"/>
        <end position="21"/>
    </location>
</feature>
<dbReference type="Proteomes" id="UP001233999">
    <property type="component" value="Unassembled WGS sequence"/>
</dbReference>
<name>A0AAD8A3V5_DIPPU</name>
<comment type="caution">
    <text evidence="2">The sequence shown here is derived from an EMBL/GenBank/DDBJ whole genome shotgun (WGS) entry which is preliminary data.</text>
</comment>
<organism evidence="2 3">
    <name type="scientific">Diploptera punctata</name>
    <name type="common">Pacific beetle cockroach</name>
    <dbReference type="NCBI Taxonomy" id="6984"/>
    <lineage>
        <taxon>Eukaryota</taxon>
        <taxon>Metazoa</taxon>
        <taxon>Ecdysozoa</taxon>
        <taxon>Arthropoda</taxon>
        <taxon>Hexapoda</taxon>
        <taxon>Insecta</taxon>
        <taxon>Pterygota</taxon>
        <taxon>Neoptera</taxon>
        <taxon>Polyneoptera</taxon>
        <taxon>Dictyoptera</taxon>
        <taxon>Blattodea</taxon>
        <taxon>Blaberoidea</taxon>
        <taxon>Blaberidae</taxon>
        <taxon>Diplopterinae</taxon>
        <taxon>Diploptera</taxon>
    </lineage>
</organism>
<protein>
    <submittedName>
        <fullName evidence="2">Uncharacterized protein</fullName>
    </submittedName>
</protein>
<dbReference type="AlphaFoldDB" id="A0AAD8A3V5"/>
<reference evidence="2" key="1">
    <citation type="journal article" date="2023" name="IScience">
        <title>Live-bearing cockroach genome reveals convergent evolutionary mechanisms linked to viviparity in insects and beyond.</title>
        <authorList>
            <person name="Fouks B."/>
            <person name="Harrison M.C."/>
            <person name="Mikhailova A.A."/>
            <person name="Marchal E."/>
            <person name="English S."/>
            <person name="Carruthers M."/>
            <person name="Jennings E.C."/>
            <person name="Chiamaka E.L."/>
            <person name="Frigard R.A."/>
            <person name="Pippel M."/>
            <person name="Attardo G.M."/>
            <person name="Benoit J.B."/>
            <person name="Bornberg-Bauer E."/>
            <person name="Tobe S.S."/>
        </authorList>
    </citation>
    <scope>NUCLEOTIDE SEQUENCE</scope>
    <source>
        <strain evidence="2">Stay&amp;Tobe</strain>
    </source>
</reference>
<sequence length="70" mass="7577">VAIADKTMSSQTLQKAPNSQRKPFHLPSRGGTVLLKMEDEWRVSGAIKPDARGRQSSVALLGVLQLSCQS</sequence>
<reference evidence="2" key="2">
    <citation type="submission" date="2023-05" db="EMBL/GenBank/DDBJ databases">
        <authorList>
            <person name="Fouks B."/>
        </authorList>
    </citation>
    <scope>NUCLEOTIDE SEQUENCE</scope>
    <source>
        <strain evidence="2">Stay&amp;Tobe</strain>
        <tissue evidence="2">Testes</tissue>
    </source>
</reference>
<dbReference type="EMBL" id="JASPKZ010003851">
    <property type="protein sequence ID" value="KAJ9591969.1"/>
    <property type="molecule type" value="Genomic_DNA"/>
</dbReference>
<feature type="non-terminal residue" evidence="2">
    <location>
        <position position="70"/>
    </location>
</feature>
<evidence type="ECO:0000256" key="1">
    <source>
        <dbReference type="SAM" id="MobiDB-lite"/>
    </source>
</evidence>
<proteinExistence type="predicted"/>
<feature type="region of interest" description="Disordered" evidence="1">
    <location>
        <begin position="1"/>
        <end position="29"/>
    </location>
</feature>